<evidence type="ECO:0000313" key="2">
    <source>
        <dbReference type="Proteomes" id="UP000235371"/>
    </source>
</evidence>
<gene>
    <name evidence="1" type="ORF">K444DRAFT_544031</name>
</gene>
<dbReference type="GeneID" id="36584099"/>
<dbReference type="EMBL" id="KZ613912">
    <property type="protein sequence ID" value="PMD51694.1"/>
    <property type="molecule type" value="Genomic_DNA"/>
</dbReference>
<dbReference type="AlphaFoldDB" id="A0A2J6SLQ0"/>
<dbReference type="Proteomes" id="UP000235371">
    <property type="component" value="Unassembled WGS sequence"/>
</dbReference>
<proteinExistence type="predicted"/>
<reference evidence="1 2" key="1">
    <citation type="submission" date="2016-04" db="EMBL/GenBank/DDBJ databases">
        <title>A degradative enzymes factory behind the ericoid mycorrhizal symbiosis.</title>
        <authorList>
            <consortium name="DOE Joint Genome Institute"/>
            <person name="Martino E."/>
            <person name="Morin E."/>
            <person name="Grelet G."/>
            <person name="Kuo A."/>
            <person name="Kohler A."/>
            <person name="Daghino S."/>
            <person name="Barry K."/>
            <person name="Choi C."/>
            <person name="Cichocki N."/>
            <person name="Clum A."/>
            <person name="Copeland A."/>
            <person name="Hainaut M."/>
            <person name="Haridas S."/>
            <person name="Labutti K."/>
            <person name="Lindquist E."/>
            <person name="Lipzen A."/>
            <person name="Khouja H.-R."/>
            <person name="Murat C."/>
            <person name="Ohm R."/>
            <person name="Olson A."/>
            <person name="Spatafora J."/>
            <person name="Veneault-Fourrey C."/>
            <person name="Henrissat B."/>
            <person name="Grigoriev I."/>
            <person name="Martin F."/>
            <person name="Perotto S."/>
        </authorList>
    </citation>
    <scope>NUCLEOTIDE SEQUENCE [LARGE SCALE GENOMIC DNA]</scope>
    <source>
        <strain evidence="1 2">E</strain>
    </source>
</reference>
<organism evidence="1 2">
    <name type="scientific">Hyaloscypha bicolor E</name>
    <dbReference type="NCBI Taxonomy" id="1095630"/>
    <lineage>
        <taxon>Eukaryota</taxon>
        <taxon>Fungi</taxon>
        <taxon>Dikarya</taxon>
        <taxon>Ascomycota</taxon>
        <taxon>Pezizomycotina</taxon>
        <taxon>Leotiomycetes</taxon>
        <taxon>Helotiales</taxon>
        <taxon>Hyaloscyphaceae</taxon>
        <taxon>Hyaloscypha</taxon>
        <taxon>Hyaloscypha bicolor</taxon>
    </lineage>
</organism>
<dbReference type="OrthoDB" id="3461530at2759"/>
<keyword evidence="2" id="KW-1185">Reference proteome</keyword>
<dbReference type="InParanoid" id="A0A2J6SLQ0"/>
<name>A0A2J6SLQ0_9HELO</name>
<dbReference type="RefSeq" id="XP_024728598.1">
    <property type="nucleotide sequence ID" value="XM_024876020.1"/>
</dbReference>
<evidence type="ECO:0000313" key="1">
    <source>
        <dbReference type="EMBL" id="PMD51694.1"/>
    </source>
</evidence>
<sequence>MRLHYRFTHACGHTAIGPLISGTSNQASSPSPDSPVSEKFTTIHLELPFSCPYCQDRSGKSNLAIPEVPLGHGILTIISPTYPWSWCIIRSCRYEDVTPRDWTQSMSGNGGFRQIAWIPRPCGEVRVMGGLEEVRSEGRVVIGVITEVSCAWRQSAGEPVGTRFTGLLSQLNAAVLSGDRAGR</sequence>
<accession>A0A2J6SLQ0</accession>
<protein>
    <submittedName>
        <fullName evidence="1">Uncharacterized protein</fullName>
    </submittedName>
</protein>